<organism evidence="2">
    <name type="scientific">Rhizopus microsporus var. microsporus</name>
    <dbReference type="NCBI Taxonomy" id="86635"/>
    <lineage>
        <taxon>Eukaryota</taxon>
        <taxon>Fungi</taxon>
        <taxon>Fungi incertae sedis</taxon>
        <taxon>Mucoromycota</taxon>
        <taxon>Mucoromycotina</taxon>
        <taxon>Mucoromycetes</taxon>
        <taxon>Mucorales</taxon>
        <taxon>Mucorineae</taxon>
        <taxon>Rhizopodaceae</taxon>
        <taxon>Rhizopus</taxon>
    </lineage>
</organism>
<dbReference type="OrthoDB" id="2298211at2759"/>
<feature type="signal peptide" evidence="1">
    <location>
        <begin position="1"/>
        <end position="16"/>
    </location>
</feature>
<name>A0A1X0RE68_RHIZD</name>
<dbReference type="VEuPathDB" id="FungiDB:BCV72DRAFT_315254"/>
<reference evidence="2" key="1">
    <citation type="journal article" date="2016" name="Proc. Natl. Acad. Sci. U.S.A.">
        <title>Lipid metabolic changes in an early divergent fungus govern the establishment of a mutualistic symbiosis with endobacteria.</title>
        <authorList>
            <person name="Lastovetsky O.A."/>
            <person name="Gaspar M.L."/>
            <person name="Mondo S.J."/>
            <person name="LaButti K.M."/>
            <person name="Sandor L."/>
            <person name="Grigoriev I.V."/>
            <person name="Henry S.A."/>
            <person name="Pawlowska T.E."/>
        </authorList>
    </citation>
    <scope>NUCLEOTIDE SEQUENCE [LARGE SCALE GENOMIC DNA]</scope>
    <source>
        <strain evidence="2">ATCC 52814</strain>
    </source>
</reference>
<dbReference type="AlphaFoldDB" id="A0A1X0RE68"/>
<keyword evidence="1" id="KW-0732">Signal</keyword>
<evidence type="ECO:0000256" key="1">
    <source>
        <dbReference type="SAM" id="SignalP"/>
    </source>
</evidence>
<proteinExistence type="predicted"/>
<evidence type="ECO:0000313" key="2">
    <source>
        <dbReference type="EMBL" id="ORE10289.1"/>
    </source>
</evidence>
<protein>
    <submittedName>
        <fullName evidence="2">Uncharacterized protein</fullName>
    </submittedName>
</protein>
<dbReference type="EMBL" id="KV921867">
    <property type="protein sequence ID" value="ORE10289.1"/>
    <property type="molecule type" value="Genomic_DNA"/>
</dbReference>
<dbReference type="Proteomes" id="UP000242414">
    <property type="component" value="Unassembled WGS sequence"/>
</dbReference>
<sequence>MTIGLSGLATLLFSATFPQFDPEVSQSNTDKFKVNATSFFNANEGMHAIDDSNTS</sequence>
<feature type="chain" id="PRO_5012439475" evidence="1">
    <location>
        <begin position="17"/>
        <end position="55"/>
    </location>
</feature>
<accession>A0A1X0RE68</accession>
<gene>
    <name evidence="2" type="ORF">BCV72DRAFT_315254</name>
</gene>